<dbReference type="PROSITE" id="PS00584">
    <property type="entry name" value="PFKB_KINASES_2"/>
    <property type="match status" value="1"/>
</dbReference>
<keyword evidence="3 5" id="KW-0418">Kinase</keyword>
<dbReference type="GO" id="GO:0016301">
    <property type="term" value="F:kinase activity"/>
    <property type="evidence" value="ECO:0007669"/>
    <property type="project" value="UniProtKB-KW"/>
</dbReference>
<reference evidence="6" key="1">
    <citation type="journal article" date="2019" name="Int. J. Syst. Evol. Microbiol.">
        <title>The Global Catalogue of Microorganisms (GCM) 10K type strain sequencing project: providing services to taxonomists for standard genome sequencing and annotation.</title>
        <authorList>
            <consortium name="The Broad Institute Genomics Platform"/>
            <consortium name="The Broad Institute Genome Sequencing Center for Infectious Disease"/>
            <person name="Wu L."/>
            <person name="Ma J."/>
        </authorList>
    </citation>
    <scope>NUCLEOTIDE SEQUENCE [LARGE SCALE GENOMIC DNA]</scope>
    <source>
        <strain evidence="6">CCM 8951</strain>
    </source>
</reference>
<dbReference type="Gene3D" id="3.40.1190.20">
    <property type="match status" value="1"/>
</dbReference>
<evidence type="ECO:0000256" key="3">
    <source>
        <dbReference type="ARBA" id="ARBA00022777"/>
    </source>
</evidence>
<proteinExistence type="inferred from homology"/>
<dbReference type="EMBL" id="JBHTOF010000068">
    <property type="protein sequence ID" value="MFD1465636.1"/>
    <property type="molecule type" value="Genomic_DNA"/>
</dbReference>
<dbReference type="InterPro" id="IPR011611">
    <property type="entry name" value="PfkB_dom"/>
</dbReference>
<gene>
    <name evidence="5" type="ORF">ACFQ4L_06025</name>
</gene>
<dbReference type="Pfam" id="PF00294">
    <property type="entry name" value="PfkB"/>
    <property type="match status" value="1"/>
</dbReference>
<organism evidence="5 6">
    <name type="scientific">Lapidilactobacillus mulanensis</name>
    <dbReference type="NCBI Taxonomy" id="2485999"/>
    <lineage>
        <taxon>Bacteria</taxon>
        <taxon>Bacillati</taxon>
        <taxon>Bacillota</taxon>
        <taxon>Bacilli</taxon>
        <taxon>Lactobacillales</taxon>
        <taxon>Lactobacillaceae</taxon>
        <taxon>Lapidilactobacillus</taxon>
    </lineage>
</organism>
<comment type="caution">
    <text evidence="5">The sequence shown here is derived from an EMBL/GenBank/DDBJ whole genome shotgun (WGS) entry which is preliminary data.</text>
</comment>
<accession>A0ABW4DQD4</accession>
<dbReference type="InterPro" id="IPR029056">
    <property type="entry name" value="Ribokinase-like"/>
</dbReference>
<evidence type="ECO:0000256" key="1">
    <source>
        <dbReference type="ARBA" id="ARBA00010688"/>
    </source>
</evidence>
<keyword evidence="2" id="KW-0808">Transferase</keyword>
<evidence type="ECO:0000313" key="6">
    <source>
        <dbReference type="Proteomes" id="UP001597244"/>
    </source>
</evidence>
<dbReference type="PANTHER" id="PTHR43320:SF2">
    <property type="entry name" value="2-DEHYDRO-3-DEOXYGLUCONOKINASE_2-DEHYDRO-3-DEOXYGALACTONOKINASE"/>
    <property type="match status" value="1"/>
</dbReference>
<protein>
    <submittedName>
        <fullName evidence="5">Sugar kinase</fullName>
    </submittedName>
</protein>
<evidence type="ECO:0000259" key="4">
    <source>
        <dbReference type="Pfam" id="PF00294"/>
    </source>
</evidence>
<name>A0ABW4DQD4_9LACO</name>
<dbReference type="PANTHER" id="PTHR43320">
    <property type="entry name" value="SUGAR KINASE"/>
    <property type="match status" value="1"/>
</dbReference>
<dbReference type="RefSeq" id="WP_125576252.1">
    <property type="nucleotide sequence ID" value="NZ_JBHTOF010000068.1"/>
</dbReference>
<comment type="similarity">
    <text evidence="1">Belongs to the carbohydrate kinase PfkB family.</text>
</comment>
<dbReference type="CDD" id="cd01166">
    <property type="entry name" value="KdgK"/>
    <property type="match status" value="1"/>
</dbReference>
<feature type="domain" description="Carbohydrate kinase PfkB" evidence="4">
    <location>
        <begin position="4"/>
        <end position="303"/>
    </location>
</feature>
<dbReference type="Proteomes" id="UP001597244">
    <property type="component" value="Unassembled WGS sequence"/>
</dbReference>
<evidence type="ECO:0000313" key="5">
    <source>
        <dbReference type="EMBL" id="MFD1465636.1"/>
    </source>
</evidence>
<keyword evidence="6" id="KW-1185">Reference proteome</keyword>
<dbReference type="InterPro" id="IPR052700">
    <property type="entry name" value="Carb_kinase_PfkB-like"/>
</dbReference>
<evidence type="ECO:0000256" key="2">
    <source>
        <dbReference type="ARBA" id="ARBA00022679"/>
    </source>
</evidence>
<dbReference type="SUPFAM" id="SSF53613">
    <property type="entry name" value="Ribokinase-like"/>
    <property type="match status" value="1"/>
</dbReference>
<sequence length="315" mass="34094">MNEFVTIGEPLVVYAADEADVPLNEATHFTRYPAGAELNVTIGLNKLGVAGTYISALGDDSNGRFIRHSLEQLKISTDYIASNKDARTGIYFKERVTHGDPQIEYARANSAASQLQMTDLPKIDFRGVRVLHLTGISAGISHTMFQNVQRLILDAKKAGVTVIFDPNIRPALWPSRDSMIRALNHLAGQCDIVLPGIGEGQILMGSRDPETIADFYLNMSTPKLVVVKSGSTGAFAKNDKNELYQIDAFHVEKVVDTVGAGDGFAAGFISGLLANLPLEQSLRRANAVGALAVQSEGDNSGYPDVEQLETFLQEN</sequence>
<dbReference type="InterPro" id="IPR002173">
    <property type="entry name" value="Carboh/pur_kinase_PfkB_CS"/>
</dbReference>